<keyword evidence="5" id="KW-0597">Phosphoprotein</keyword>
<sequence length="648" mass="68844">MQLSELFHHELMILDLPTHEKSETLTYLANQFKEYGGVTNVQAFNDALENRESQSTTGVGDEIAIPHAQEASIKEPAIIFGRSQEGIEWDSFDGQPAKLIFMIAAPEGGSNEHLTALAKLSSVLMNPEVKAQLLTAKSTEEVLALIQSHDEPEAESNEEEAVITSTEEDDQPYLVAVTACPTGIAHTYMAEEKLKQAAENQHVTIKVETNGQTGVGNRLSKTDIEKADAVIVAADRKVEMTRFDGKQIIIVPVADGINKADQLIEKAINGQTKTFHAEQHEEVNDDDNENESLGRQIYKHLMNGVSHMLPFVVAGGLLIAVSFFWGINSADPTDPTYSEAAHMIKTLGDLSFAMMLPVLAGFIGRSIADTPGLVIGMMGGVFADPTKLSAFSQEGIFADATASGFLGALVAGFLAGGIVWLLKRAFAWLPKSLEGMKPIFIYPVLGVLIMGLVMMLVINKPLGSVTVALTEFLAGIPTEWNIVLGFVAAAMMSIDMGGPINKAAYVTGTALVTQAAGDGSNVMAAVMIGGMVPPLAIALSATINKNLWPKAQRNSALINYVMGAAFITEGAIPFAATNPLKVIPSLAIGSGVAGALSMLFGSVSYVPHGGVFAMLAGGVSHPMMYALAWIIGGVVGAILLNILVREKK</sequence>
<dbReference type="OrthoDB" id="9782569at2"/>
<dbReference type="InterPro" id="IPR004715">
    <property type="entry name" value="PTS_IIA_fruc"/>
</dbReference>
<dbReference type="CDD" id="cd00211">
    <property type="entry name" value="PTS_IIA_fru"/>
    <property type="match status" value="1"/>
</dbReference>
<dbReference type="PROSITE" id="PS51104">
    <property type="entry name" value="PTS_EIIC_TYPE_2"/>
    <property type="match status" value="1"/>
</dbReference>
<evidence type="ECO:0000256" key="11">
    <source>
        <dbReference type="ARBA" id="ARBA00023136"/>
    </source>
</evidence>
<feature type="transmembrane region" description="Helical" evidence="12">
    <location>
        <begin position="582"/>
        <end position="603"/>
    </location>
</feature>
<dbReference type="GO" id="GO:0009401">
    <property type="term" value="P:phosphoenolpyruvate-dependent sugar phosphotransferase system"/>
    <property type="evidence" value="ECO:0007669"/>
    <property type="project" value="UniProtKB-KW"/>
</dbReference>
<gene>
    <name evidence="16" type="ORF">SAMN04487984_0529</name>
</gene>
<dbReference type="InterPro" id="IPR006327">
    <property type="entry name" value="PTS_IIC_fruc"/>
</dbReference>
<dbReference type="InterPro" id="IPR003501">
    <property type="entry name" value="PTS_EIIB_2/3"/>
</dbReference>
<evidence type="ECO:0000256" key="8">
    <source>
        <dbReference type="ARBA" id="ARBA00022683"/>
    </source>
</evidence>
<feature type="transmembrane region" description="Helical" evidence="12">
    <location>
        <begin position="480"/>
        <end position="500"/>
    </location>
</feature>
<dbReference type="FunFam" id="3.40.50.2300:FF:000014">
    <property type="entry name" value="PTS system fructose-like transporter subunit IIB"/>
    <property type="match status" value="1"/>
</dbReference>
<keyword evidence="6" id="KW-0762">Sugar transport</keyword>
<keyword evidence="9 12" id="KW-0812">Transmembrane</keyword>
<feature type="transmembrane region" description="Helical" evidence="12">
    <location>
        <begin position="624"/>
        <end position="644"/>
    </location>
</feature>
<dbReference type="Gene3D" id="3.40.930.10">
    <property type="entry name" value="Mannitol-specific EII, Chain A"/>
    <property type="match status" value="1"/>
</dbReference>
<evidence type="ECO:0000256" key="10">
    <source>
        <dbReference type="ARBA" id="ARBA00022989"/>
    </source>
</evidence>
<dbReference type="PROSITE" id="PS51094">
    <property type="entry name" value="PTS_EIIA_TYPE_2"/>
    <property type="match status" value="1"/>
</dbReference>
<evidence type="ECO:0000256" key="4">
    <source>
        <dbReference type="ARBA" id="ARBA00022475"/>
    </source>
</evidence>
<feature type="transmembrane region" description="Helical" evidence="12">
    <location>
        <begin position="396"/>
        <end position="420"/>
    </location>
</feature>
<dbReference type="AlphaFoldDB" id="A0A1W1YBC4"/>
<dbReference type="PANTHER" id="PTHR30505">
    <property type="entry name" value="FRUCTOSE-LIKE PERMEASE"/>
    <property type="match status" value="1"/>
</dbReference>
<evidence type="ECO:0000256" key="6">
    <source>
        <dbReference type="ARBA" id="ARBA00022597"/>
    </source>
</evidence>
<dbReference type="InterPro" id="IPR003353">
    <property type="entry name" value="PTS_IIB_fruc"/>
</dbReference>
<evidence type="ECO:0000313" key="17">
    <source>
        <dbReference type="Proteomes" id="UP000243884"/>
    </source>
</evidence>
<feature type="transmembrane region" description="Helical" evidence="12">
    <location>
        <begin position="308"/>
        <end position="327"/>
    </location>
</feature>
<keyword evidence="11 12" id="KW-0472">Membrane</keyword>
<keyword evidence="8" id="KW-0598">Phosphotransferase system</keyword>
<name>A0A1W1YBC4_9LACT</name>
<evidence type="ECO:0000256" key="1">
    <source>
        <dbReference type="ARBA" id="ARBA00004429"/>
    </source>
</evidence>
<dbReference type="GO" id="GO:0005886">
    <property type="term" value="C:plasma membrane"/>
    <property type="evidence" value="ECO:0007669"/>
    <property type="project" value="UniProtKB-SubCell"/>
</dbReference>
<evidence type="ECO:0000256" key="5">
    <source>
        <dbReference type="ARBA" id="ARBA00022553"/>
    </source>
</evidence>
<proteinExistence type="predicted"/>
<dbReference type="NCBIfam" id="TIGR01427">
    <property type="entry name" value="PTS_IIC_fructo"/>
    <property type="match status" value="1"/>
</dbReference>
<dbReference type="STRING" id="371602.SAMN04487984_0529"/>
<dbReference type="Pfam" id="PF02302">
    <property type="entry name" value="PTS_IIB"/>
    <property type="match status" value="1"/>
</dbReference>
<dbReference type="GO" id="GO:0022877">
    <property type="term" value="F:protein-N(PI)-phosphohistidine-fructose phosphotransferase system transporter activity"/>
    <property type="evidence" value="ECO:0007669"/>
    <property type="project" value="InterPro"/>
</dbReference>
<feature type="transmembrane region" description="Helical" evidence="12">
    <location>
        <begin position="556"/>
        <end position="576"/>
    </location>
</feature>
<evidence type="ECO:0000256" key="3">
    <source>
        <dbReference type="ARBA" id="ARBA00022448"/>
    </source>
</evidence>
<feature type="domain" description="PTS EIIB type-2" evidence="14">
    <location>
        <begin position="174"/>
        <end position="269"/>
    </location>
</feature>
<dbReference type="NCBIfam" id="TIGR00829">
    <property type="entry name" value="FRU"/>
    <property type="match status" value="1"/>
</dbReference>
<keyword evidence="4" id="KW-1003">Cell membrane</keyword>
<evidence type="ECO:0000256" key="7">
    <source>
        <dbReference type="ARBA" id="ARBA00022679"/>
    </source>
</evidence>
<dbReference type="PROSITE" id="PS51099">
    <property type="entry name" value="PTS_EIIB_TYPE_2"/>
    <property type="match status" value="1"/>
</dbReference>
<keyword evidence="7" id="KW-0808">Transferase</keyword>
<dbReference type="RefSeq" id="WP_084098239.1">
    <property type="nucleotide sequence ID" value="NZ_FWXK01000002.1"/>
</dbReference>
<dbReference type="Pfam" id="PF00359">
    <property type="entry name" value="PTS_EIIA_2"/>
    <property type="match status" value="1"/>
</dbReference>
<reference evidence="17" key="1">
    <citation type="submission" date="2017-04" db="EMBL/GenBank/DDBJ databases">
        <authorList>
            <person name="Varghese N."/>
            <person name="Submissions S."/>
        </authorList>
    </citation>
    <scope>NUCLEOTIDE SEQUENCE [LARGE SCALE GENOMIC DNA]</scope>
    <source>
        <strain evidence="17">DSM 21500</strain>
    </source>
</reference>
<evidence type="ECO:0000256" key="12">
    <source>
        <dbReference type="SAM" id="Phobius"/>
    </source>
</evidence>
<evidence type="ECO:0000313" key="16">
    <source>
        <dbReference type="EMBL" id="SMC33414.1"/>
    </source>
</evidence>
<evidence type="ECO:0000256" key="9">
    <source>
        <dbReference type="ARBA" id="ARBA00022692"/>
    </source>
</evidence>
<dbReference type="Proteomes" id="UP000243884">
    <property type="component" value="Unassembled WGS sequence"/>
</dbReference>
<dbReference type="InterPro" id="IPR016152">
    <property type="entry name" value="PTrfase/Anion_transptr"/>
</dbReference>
<dbReference type="InterPro" id="IPR002178">
    <property type="entry name" value="PTS_EIIA_type-2_dom"/>
</dbReference>
<evidence type="ECO:0000256" key="2">
    <source>
        <dbReference type="ARBA" id="ARBA00004496"/>
    </source>
</evidence>
<keyword evidence="17" id="KW-1185">Reference proteome</keyword>
<evidence type="ECO:0000259" key="15">
    <source>
        <dbReference type="PROSITE" id="PS51104"/>
    </source>
</evidence>
<dbReference type="InterPro" id="IPR036095">
    <property type="entry name" value="PTS_EIIB-like_sf"/>
</dbReference>
<dbReference type="GO" id="GO:0005737">
    <property type="term" value="C:cytoplasm"/>
    <property type="evidence" value="ECO:0007669"/>
    <property type="project" value="UniProtKB-SubCell"/>
</dbReference>
<feature type="transmembrane region" description="Helical" evidence="12">
    <location>
        <begin position="440"/>
        <end position="459"/>
    </location>
</feature>
<feature type="transmembrane region" description="Helical" evidence="12">
    <location>
        <begin position="520"/>
        <end position="544"/>
    </location>
</feature>
<dbReference type="GO" id="GO:0090563">
    <property type="term" value="F:protein-phosphocysteine-sugar phosphotransferase activity"/>
    <property type="evidence" value="ECO:0007669"/>
    <property type="project" value="TreeGrafter"/>
</dbReference>
<dbReference type="PROSITE" id="PS00372">
    <property type="entry name" value="PTS_EIIA_TYPE_2_HIS"/>
    <property type="match status" value="1"/>
</dbReference>
<dbReference type="SUPFAM" id="SSF55804">
    <property type="entry name" value="Phoshotransferase/anion transport protein"/>
    <property type="match status" value="1"/>
</dbReference>
<dbReference type="PANTHER" id="PTHR30505:SF28">
    <property type="entry name" value="PTS SYSTEM 2-O-ALPHA-MANNOSYL-D-GLYCERATE-SPECIFIC EIIABC COMPONENT"/>
    <property type="match status" value="1"/>
</dbReference>
<evidence type="ECO:0000259" key="13">
    <source>
        <dbReference type="PROSITE" id="PS51094"/>
    </source>
</evidence>
<dbReference type="GO" id="GO:0005351">
    <property type="term" value="F:carbohydrate:proton symporter activity"/>
    <property type="evidence" value="ECO:0007669"/>
    <property type="project" value="InterPro"/>
</dbReference>
<dbReference type="Gene3D" id="3.40.50.2300">
    <property type="match status" value="1"/>
</dbReference>
<accession>A0A1W1YBC4</accession>
<dbReference type="EMBL" id="FWXK01000002">
    <property type="protein sequence ID" value="SMC33414.1"/>
    <property type="molecule type" value="Genomic_DNA"/>
</dbReference>
<organism evidence="16 17">
    <name type="scientific">Aerococcus suis</name>
    <dbReference type="NCBI Taxonomy" id="371602"/>
    <lineage>
        <taxon>Bacteria</taxon>
        <taxon>Bacillati</taxon>
        <taxon>Bacillota</taxon>
        <taxon>Bacilli</taxon>
        <taxon>Lactobacillales</taxon>
        <taxon>Aerococcaceae</taxon>
        <taxon>Aerococcus</taxon>
    </lineage>
</organism>
<evidence type="ECO:0000259" key="14">
    <source>
        <dbReference type="PROSITE" id="PS51099"/>
    </source>
</evidence>
<comment type="subcellular location">
    <subcellularLocation>
        <location evidence="1">Cell inner membrane</location>
        <topology evidence="1">Multi-pass membrane protein</topology>
    </subcellularLocation>
    <subcellularLocation>
        <location evidence="2">Cytoplasm</location>
    </subcellularLocation>
</comment>
<keyword evidence="3" id="KW-0813">Transport</keyword>
<protein>
    <submittedName>
        <fullName evidence="16">PTS system, fructose-specific IIC component</fullName>
    </submittedName>
</protein>
<dbReference type="SUPFAM" id="SSF52794">
    <property type="entry name" value="PTS system IIB component-like"/>
    <property type="match status" value="1"/>
</dbReference>
<feature type="transmembrane region" description="Helical" evidence="12">
    <location>
        <begin position="347"/>
        <end position="368"/>
    </location>
</feature>
<dbReference type="InterPro" id="IPR050864">
    <property type="entry name" value="Bacterial_PTS_Sugar_Transport"/>
</dbReference>
<dbReference type="NCBIfam" id="TIGR00848">
    <property type="entry name" value="fruA"/>
    <property type="match status" value="1"/>
</dbReference>
<feature type="domain" description="PTS EIIA type-2" evidence="13">
    <location>
        <begin position="5"/>
        <end position="149"/>
    </location>
</feature>
<dbReference type="InterPro" id="IPR013011">
    <property type="entry name" value="PTS_EIIB_2"/>
</dbReference>
<dbReference type="FunFam" id="3.40.930.10:FF:000009">
    <property type="entry name" value="PTS system, fructose specific IIABC component"/>
    <property type="match status" value="1"/>
</dbReference>
<dbReference type="CDD" id="cd05569">
    <property type="entry name" value="PTS_IIB_fructose"/>
    <property type="match status" value="1"/>
</dbReference>
<feature type="domain" description="PTS EIIC type-2" evidence="15">
    <location>
        <begin position="297"/>
        <end position="648"/>
    </location>
</feature>
<keyword evidence="10 12" id="KW-1133">Transmembrane helix</keyword>
<dbReference type="InterPro" id="IPR013014">
    <property type="entry name" value="PTS_EIIC_2"/>
</dbReference>